<accession>A0A4E0R005</accession>
<dbReference type="PROSITE" id="PS00923">
    <property type="entry name" value="ASP_GLU_RACEMASE_1"/>
    <property type="match status" value="1"/>
</dbReference>
<gene>
    <name evidence="3" type="ORF">PN36_21385</name>
</gene>
<dbReference type="SUPFAM" id="SSF53681">
    <property type="entry name" value="Aspartate/glutamate racemase"/>
    <property type="match status" value="2"/>
</dbReference>
<dbReference type="Pfam" id="PF01177">
    <property type="entry name" value="Asp_Glu_race"/>
    <property type="match status" value="1"/>
</dbReference>
<reference evidence="3 4" key="1">
    <citation type="journal article" date="2016" name="Front. Microbiol.">
        <title>Single-Cell (Meta-)Genomics of a Dimorphic Candidatus Thiomargarita nelsonii Reveals Genomic Plasticity.</title>
        <authorList>
            <person name="Flood B.E."/>
            <person name="Fliss P."/>
            <person name="Jones D.S."/>
            <person name="Dick G.J."/>
            <person name="Jain S."/>
            <person name="Kaster A.K."/>
            <person name="Winkel M."/>
            <person name="Mussmann M."/>
            <person name="Bailey J."/>
        </authorList>
    </citation>
    <scope>NUCLEOTIDE SEQUENCE [LARGE SCALE GENOMIC DNA]</scope>
    <source>
        <strain evidence="3">Hydrate Ridge</strain>
    </source>
</reference>
<evidence type="ECO:0000256" key="1">
    <source>
        <dbReference type="ARBA" id="ARBA00007847"/>
    </source>
</evidence>
<name>A0A4E0R005_9GAMM</name>
<protein>
    <submittedName>
        <fullName evidence="3">Aspartate racemase</fullName>
    </submittedName>
</protein>
<evidence type="ECO:0000256" key="2">
    <source>
        <dbReference type="ARBA" id="ARBA00023235"/>
    </source>
</evidence>
<dbReference type="InterPro" id="IPR018187">
    <property type="entry name" value="Asp/Glu_racemase_AS_1"/>
</dbReference>
<proteinExistence type="inferred from homology"/>
<comment type="similarity">
    <text evidence="1">Belongs to the aspartate/glutamate racemases family.</text>
</comment>
<dbReference type="GO" id="GO:0047661">
    <property type="term" value="F:amino-acid racemase activity"/>
    <property type="evidence" value="ECO:0007669"/>
    <property type="project" value="InterPro"/>
</dbReference>
<dbReference type="Gene3D" id="3.40.50.1860">
    <property type="match status" value="2"/>
</dbReference>
<dbReference type="EMBL" id="JSZA02000096">
    <property type="protein sequence ID" value="TGO02652.1"/>
    <property type="molecule type" value="Genomic_DNA"/>
</dbReference>
<dbReference type="InterPro" id="IPR004380">
    <property type="entry name" value="Asp_race"/>
</dbReference>
<organism evidence="3 4">
    <name type="scientific">Candidatus Thiomargarita nelsonii</name>
    <dbReference type="NCBI Taxonomy" id="1003181"/>
    <lineage>
        <taxon>Bacteria</taxon>
        <taxon>Pseudomonadati</taxon>
        <taxon>Pseudomonadota</taxon>
        <taxon>Gammaproteobacteria</taxon>
        <taxon>Thiotrichales</taxon>
        <taxon>Thiotrichaceae</taxon>
        <taxon>Thiomargarita</taxon>
    </lineage>
</organism>
<evidence type="ECO:0000313" key="3">
    <source>
        <dbReference type="EMBL" id="TGO02652.1"/>
    </source>
</evidence>
<dbReference type="InterPro" id="IPR015942">
    <property type="entry name" value="Asp/Glu/hydantoin_racemase"/>
</dbReference>
<dbReference type="InterPro" id="IPR001920">
    <property type="entry name" value="Asp/Glu_race"/>
</dbReference>
<dbReference type="PANTHER" id="PTHR21198:SF7">
    <property type="entry name" value="ASPARTATE-GLUTAMATE RACEMASE FAMILY"/>
    <property type="match status" value="1"/>
</dbReference>
<keyword evidence="4" id="KW-1185">Reference proteome</keyword>
<sequence>MDFPKNMLLKQKAIPGIIGGLGPLAHTTFEQILIEQNTKRGVERDQDHPLWLLINAANIPDRTESLLGKADSCVPWMIKYGKFLESAGVDFIVVPCNTAHAFYKQVQSHLQIPWIHLIESTTKFLIENYHDIKKIGILSTDGTLRAALYHNSLVKAGFIPISLQLGSEFQKLIMNTIYDLSWGIKATGSQISPPAQKNLKTIVDYLARQGAEIVIAGCSELSVGFYETEKLALPWLDPLEIIANVTLDLAFGYRSLQTDNNGYPIAYQYNKPELIPANSLLLL</sequence>
<dbReference type="Proteomes" id="UP000030428">
    <property type="component" value="Unassembled WGS sequence"/>
</dbReference>
<evidence type="ECO:0000313" key="4">
    <source>
        <dbReference type="Proteomes" id="UP000030428"/>
    </source>
</evidence>
<dbReference type="PANTHER" id="PTHR21198">
    <property type="entry name" value="GLUTAMATE RACEMASE"/>
    <property type="match status" value="1"/>
</dbReference>
<dbReference type="NCBIfam" id="TIGR00035">
    <property type="entry name" value="asp_race"/>
    <property type="match status" value="1"/>
</dbReference>
<keyword evidence="2" id="KW-0413">Isomerase</keyword>
<dbReference type="AlphaFoldDB" id="A0A4E0R005"/>
<comment type="caution">
    <text evidence="3">The sequence shown here is derived from an EMBL/GenBank/DDBJ whole genome shotgun (WGS) entry which is preliminary data.</text>
</comment>